<name>A0A1P8AQG7_ARATH</name>
<keyword evidence="5" id="KW-0539">Nucleus</keyword>
<dbReference type="SUPFAM" id="SSF118290">
    <property type="entry name" value="WRKY DNA-binding domain"/>
    <property type="match status" value="1"/>
</dbReference>
<dbReference type="ExpressionAtlas" id="A0A1P8AQG7">
    <property type="expression patterns" value="baseline and differential"/>
</dbReference>
<dbReference type="GeneID" id="843317"/>
<feature type="compositionally biased region" description="Polar residues" evidence="6">
    <location>
        <begin position="1"/>
        <end position="14"/>
    </location>
</feature>
<dbReference type="SMART" id="SM00774">
    <property type="entry name" value="WRKY"/>
    <property type="match status" value="1"/>
</dbReference>
<dbReference type="Proteomes" id="UP000006548">
    <property type="component" value="Chromosome 1"/>
</dbReference>
<keyword evidence="3 9" id="KW-0238">DNA-binding</keyword>
<dbReference type="InterPro" id="IPR044810">
    <property type="entry name" value="WRKY_plant"/>
</dbReference>
<dbReference type="AlphaFoldDB" id="A0A1P8AQG7"/>
<dbReference type="TAIR" id="AT1G69810">
    <property type="gene designation" value="WRKY36"/>
</dbReference>
<dbReference type="GO" id="GO:0003700">
    <property type="term" value="F:DNA-binding transcription factor activity"/>
    <property type="evidence" value="ECO:0007669"/>
    <property type="project" value="InterPro"/>
</dbReference>
<evidence type="ECO:0000313" key="11">
    <source>
        <dbReference type="TAIR" id="AT1G69810"/>
    </source>
</evidence>
<evidence type="ECO:0000256" key="4">
    <source>
        <dbReference type="ARBA" id="ARBA00023163"/>
    </source>
</evidence>
<feature type="region of interest" description="Disordered" evidence="6">
    <location>
        <begin position="1"/>
        <end position="26"/>
    </location>
</feature>
<feature type="compositionally biased region" description="Basic and acidic residues" evidence="6">
    <location>
        <begin position="17"/>
        <end position="26"/>
    </location>
</feature>
<dbReference type="PANTHER" id="PTHR31429:SF97">
    <property type="entry name" value="WRKY TRANSCRIPTION FACTOR 36-RELATED"/>
    <property type="match status" value="1"/>
</dbReference>
<evidence type="ECO:0000256" key="5">
    <source>
        <dbReference type="ARBA" id="ARBA00023242"/>
    </source>
</evidence>
<evidence type="ECO:0000313" key="9">
    <source>
        <dbReference type="EMBL" id="ANM58890.1"/>
    </source>
</evidence>
<dbReference type="RefSeq" id="NP_001321291.1">
    <property type="nucleotide sequence ID" value="NM_001334428.1"/>
</dbReference>
<dbReference type="PANTHER" id="PTHR31429">
    <property type="entry name" value="WRKY TRANSCRIPTION FACTOR 36-RELATED"/>
    <property type="match status" value="1"/>
</dbReference>
<evidence type="ECO:0000313" key="8">
    <source>
        <dbReference type="Araport" id="AT1G69810"/>
    </source>
</evidence>
<evidence type="ECO:0000256" key="6">
    <source>
        <dbReference type="SAM" id="MobiDB-lite"/>
    </source>
</evidence>
<dbReference type="PROSITE" id="PS50811">
    <property type="entry name" value="WRKY"/>
    <property type="match status" value="1"/>
</dbReference>
<feature type="compositionally biased region" description="Low complexity" evidence="6">
    <location>
        <begin position="271"/>
        <end position="288"/>
    </location>
</feature>
<accession>A0A1P8AQG7</accession>
<reference evidence="9 10" key="1">
    <citation type="journal article" date="2000" name="Nature">
        <title>Sequence and analysis of chromosome 1 of the plant Arabidopsis thaliana.</title>
        <authorList>
            <person name="Theologis A."/>
            <person name="Ecker J.R."/>
            <person name="Palm C.J."/>
            <person name="Federspiel N.A."/>
            <person name="Kaul S."/>
            <person name="White O."/>
            <person name="Alonso J."/>
            <person name="Altafi H."/>
            <person name="Araujo R."/>
            <person name="Bowman C.L."/>
            <person name="Brooks S.Y."/>
            <person name="Buehler E."/>
            <person name="Chan A."/>
            <person name="Chao Q."/>
            <person name="Chen H."/>
            <person name="Cheuk R.F."/>
            <person name="Chin C.W."/>
            <person name="Chung M.K."/>
            <person name="Conn L."/>
            <person name="Conway A.B."/>
            <person name="Conway A.R."/>
            <person name="Creasy T.H."/>
            <person name="Dewar K."/>
            <person name="Dunn P."/>
            <person name="Etgu P."/>
            <person name="Feldblyum T.V."/>
            <person name="Feng J."/>
            <person name="Fong B."/>
            <person name="Fujii C.Y."/>
            <person name="Gill J.E."/>
            <person name="Goldsmith A.D."/>
            <person name="Haas B."/>
            <person name="Hansen N.F."/>
            <person name="Hughes B."/>
            <person name="Huizar L."/>
            <person name="Hunter J.L."/>
            <person name="Jenkins J."/>
            <person name="Johnson-Hopson C."/>
            <person name="Khan S."/>
            <person name="Khaykin E."/>
            <person name="Kim C.J."/>
            <person name="Koo H.L."/>
            <person name="Kremenetskaia I."/>
            <person name="Kurtz D.B."/>
            <person name="Kwan A."/>
            <person name="Lam B."/>
            <person name="Langin-Hooper S."/>
            <person name="Lee A."/>
            <person name="Lee J.M."/>
            <person name="Lenz C.A."/>
            <person name="Li J.H."/>
            <person name="Li Y."/>
            <person name="Lin X."/>
            <person name="Liu S.X."/>
            <person name="Liu Z.A."/>
            <person name="Luros J.S."/>
            <person name="Maiti R."/>
            <person name="Marziali A."/>
            <person name="Militscher J."/>
            <person name="Miranda M."/>
            <person name="Nguyen M."/>
            <person name="Nierman W.C."/>
            <person name="Osborne B.I."/>
            <person name="Pai G."/>
            <person name="Peterson J."/>
            <person name="Pham P.K."/>
            <person name="Rizzo M."/>
            <person name="Rooney T."/>
            <person name="Rowley D."/>
            <person name="Sakano H."/>
            <person name="Salzberg S.L."/>
            <person name="Schwartz J.R."/>
            <person name="Shinn P."/>
            <person name="Southwick A.M."/>
            <person name="Sun H."/>
            <person name="Tallon L.J."/>
            <person name="Tambunga G."/>
            <person name="Toriumi M.J."/>
            <person name="Town C.D."/>
            <person name="Utterback T."/>
            <person name="Van Aken S."/>
            <person name="Vaysberg M."/>
            <person name="Vysotskaia V.S."/>
            <person name="Walker M."/>
            <person name="Wu D."/>
            <person name="Yu G."/>
            <person name="Fraser C.M."/>
            <person name="Venter J.C."/>
            <person name="Davis R.W."/>
        </authorList>
    </citation>
    <scope>NUCLEOTIDE SEQUENCE [LARGE SCALE GENOMIC DNA]</scope>
    <source>
        <strain evidence="10">cv. Columbia</strain>
    </source>
</reference>
<sequence length="329" mass="36626">MQVSKVLGQQQGASSMELDHIDRQDENNDYDVDISLRLGRSEQKISKKEENKVDKISTKNVEESKDKRSALGFGFQIQSYEASKLDDLCRQVKLANAENKCVSSRKDVKSVRNENHQDVLEEHEQTGLKKTRVCVKASCEDPSINDGCQWRKYGQKTAKTNPLPRAYYRCSMSSNCPVRKQVQRCGEEETSAFMTTYEGNHDHPLPMEASHMAAGTSAAASLLQSGSSSSSSSTSASLSYFFPFHHFSISTTNSHPTVTLDLTRPNYPNQLPDDYPLSSSSFSLNFSSPDPPPPSSHDHTLNFSGLRTQAPLSTDSLLARYRTRLSGQQ</sequence>
<dbReference type="Araport" id="AT1G69810"/>
<keyword evidence="4" id="KW-0804">Transcription</keyword>
<dbReference type="EMBL" id="CP002684">
    <property type="protein sequence ID" value="ANM58890.1"/>
    <property type="molecule type" value="Genomic_DNA"/>
</dbReference>
<dbReference type="InterPro" id="IPR003657">
    <property type="entry name" value="WRKY_dom"/>
</dbReference>
<evidence type="ECO:0000256" key="1">
    <source>
        <dbReference type="ARBA" id="ARBA00004123"/>
    </source>
</evidence>
<keyword evidence="10" id="KW-1185">Reference proteome</keyword>
<evidence type="ECO:0000256" key="2">
    <source>
        <dbReference type="ARBA" id="ARBA00023015"/>
    </source>
</evidence>
<keyword evidence="2" id="KW-0805">Transcription regulation</keyword>
<dbReference type="GO" id="GO:0005634">
    <property type="term" value="C:nucleus"/>
    <property type="evidence" value="ECO:0007669"/>
    <property type="project" value="UniProtKB-SubCell"/>
</dbReference>
<dbReference type="SMR" id="A0A1P8AQG7"/>
<evidence type="ECO:0000256" key="3">
    <source>
        <dbReference type="ARBA" id="ARBA00023125"/>
    </source>
</evidence>
<feature type="region of interest" description="Disordered" evidence="6">
    <location>
        <begin position="264"/>
        <end position="308"/>
    </location>
</feature>
<feature type="domain" description="WRKY" evidence="7">
    <location>
        <begin position="139"/>
        <end position="206"/>
    </location>
</feature>
<dbReference type="Pfam" id="PF03106">
    <property type="entry name" value="WRKY"/>
    <property type="match status" value="1"/>
</dbReference>
<proteinExistence type="predicted"/>
<gene>
    <name evidence="9 11" type="primary">WRKY36</name>
    <name evidence="9" type="synonym">ATWRKY36</name>
    <name evidence="9" type="synonym">WRKY DNA-binding protein 36</name>
    <name evidence="8 9" type="ordered locus">At1g69810</name>
    <name evidence="9" type="ORF">T17F3.16</name>
    <name evidence="9" type="ORF">T17F3_16</name>
</gene>
<protein>
    <submittedName>
        <fullName evidence="9">WRKY DNA-binding protein 36</fullName>
    </submittedName>
</protein>
<dbReference type="Gene3D" id="2.20.25.80">
    <property type="entry name" value="WRKY domain"/>
    <property type="match status" value="1"/>
</dbReference>
<dbReference type="InterPro" id="IPR036576">
    <property type="entry name" value="WRKY_dom_sf"/>
</dbReference>
<dbReference type="GO" id="GO:0043565">
    <property type="term" value="F:sequence-specific DNA binding"/>
    <property type="evidence" value="ECO:0007669"/>
    <property type="project" value="InterPro"/>
</dbReference>
<reference evidence="10" key="2">
    <citation type="journal article" date="2017" name="Plant J.">
        <title>Araport11: a complete reannotation of the Arabidopsis thaliana reference genome.</title>
        <authorList>
            <person name="Cheng C.Y."/>
            <person name="Krishnakumar V."/>
            <person name="Chan A.P."/>
            <person name="Thibaud-Nissen F."/>
            <person name="Schobel S."/>
            <person name="Town C.D."/>
        </authorList>
    </citation>
    <scope>GENOME REANNOTATION</scope>
    <source>
        <strain evidence="10">cv. Columbia</strain>
    </source>
</reference>
<evidence type="ECO:0000313" key="10">
    <source>
        <dbReference type="Proteomes" id="UP000006548"/>
    </source>
</evidence>
<dbReference type="OMA" id="SEKKRWA"/>
<organism evidence="9 10">
    <name type="scientific">Arabidopsis thaliana</name>
    <name type="common">Mouse-ear cress</name>
    <dbReference type="NCBI Taxonomy" id="3702"/>
    <lineage>
        <taxon>Eukaryota</taxon>
        <taxon>Viridiplantae</taxon>
        <taxon>Streptophyta</taxon>
        <taxon>Embryophyta</taxon>
        <taxon>Tracheophyta</taxon>
        <taxon>Spermatophyta</taxon>
        <taxon>Magnoliopsida</taxon>
        <taxon>eudicotyledons</taxon>
        <taxon>Gunneridae</taxon>
        <taxon>Pentapetalae</taxon>
        <taxon>rosids</taxon>
        <taxon>malvids</taxon>
        <taxon>Brassicales</taxon>
        <taxon>Brassicaceae</taxon>
        <taxon>Camelineae</taxon>
        <taxon>Arabidopsis</taxon>
    </lineage>
</organism>
<comment type="subcellular location">
    <subcellularLocation>
        <location evidence="1">Nucleus</location>
    </subcellularLocation>
</comment>
<evidence type="ECO:0000259" key="7">
    <source>
        <dbReference type="PROSITE" id="PS50811"/>
    </source>
</evidence>
<dbReference type="ProteomicsDB" id="199892"/>